<dbReference type="Proteomes" id="UP000245683">
    <property type="component" value="Unassembled WGS sequence"/>
</dbReference>
<accession>A0A317JSU2</accession>
<keyword evidence="1" id="KW-1133">Transmembrane helix</keyword>
<protein>
    <recommendedName>
        <fullName evidence="2">NACHT domain-containing protein</fullName>
    </recommendedName>
</protein>
<sequence length="1099" mass="124537">MPIMGVSMRGPRRGPVWATQLWLRQRRRRWRTRQERHAERTRRRREDERADHRMTWRHHRGLRWVILATAGTLVVWTVFSLVLTVLNTELGFLPMSKWCAGKPPRSYYCGQVEGFVKGPLVLALGLAVFLFWRYVPVRRWYDRNALRNLRMLLPTAERDVGANHVVGRDELCELMIQRLQDEHRRRPLLLVGGIGTGKTATLVRLAEMLMATDVVPVGIDLRTVTDPAKLNFHQLALEQFTKSIDSQLHAAGEADKVWRRLWLENRIVVLADGLEEVLADSAQPADRDSVLREAVRGAVRERLPLVVASRPDDPLRGLDALLLQLEPLSTGAALEYVQARSHRSGAGQQWDRITELVKAADVADSPFYLRVISQLHEVDRLDRVGPTDQGRSALRWCLLEEWWDAIVAGDLYEDYGMPRTERADAIEVLSALACIGLRDNRLSVRTTDLTGAEGGKDAGRQWILAELRARLHKLSADNPQDLGLAETTGDALNIVVKRQDGVRFQHGVIQAYLGTRYLTAALRDDDFLKRAFTENHGPGRELLSALTLYTGSAGAFERLDGRRKPPVPHGTLLRLRDAVRQKGSSPGVRDARATQERSTALVHRLCDAATGTRNRTRAMEMFATALEMDAGTEHTAHRKLADAILQAWPRYQGDGSITDRPLEDGKIALVHRYGAAAWRLRDRPPEPTGLRRQQPTPQYRQLFQMMAYETSYLPRLTAARQIASGGNAAVRALRDLLDEPPQAADTQGRERLEELRTWLAPSLFLFTEAAHAPDEPDWQGVARETLRRWVDRLATDFREGARVYELTLAQGFRMAANCRTYPAHRSVLIEEAEKALRHSRFWYSHLVLIQALTLLALPRDPSETLRERGHGSDPRGLVSFWTSIAGGGHRAPQPGGGTAHPLVLEVADLCVAALIDRHPERHCWLDEREIVGRIGSVNPQPGIRRHLASWLPPWHGWAVLEPRAQRLLADVMLLLNLADRGRDNDQRARRLSRASRAELPPCLTIDRSAMRVTLSRRQAHDVQPGATCIDDCPFRLCPLPPKGDELPYQMDEAFCAHQVDLVERWLRSPGRADWQAVNREDLRTFWREMSERMAPAWRK</sequence>
<evidence type="ECO:0000259" key="2">
    <source>
        <dbReference type="Pfam" id="PF05729"/>
    </source>
</evidence>
<feature type="domain" description="NACHT" evidence="2">
    <location>
        <begin position="186"/>
        <end position="338"/>
    </location>
</feature>
<keyword evidence="4" id="KW-1185">Reference proteome</keyword>
<dbReference type="Gene3D" id="3.40.50.300">
    <property type="entry name" value="P-loop containing nucleotide triphosphate hydrolases"/>
    <property type="match status" value="1"/>
</dbReference>
<feature type="transmembrane region" description="Helical" evidence="1">
    <location>
        <begin position="62"/>
        <end position="86"/>
    </location>
</feature>
<dbReference type="OrthoDB" id="3544511at2"/>
<gene>
    <name evidence="3" type="ORF">DLJ46_31300</name>
</gene>
<dbReference type="AlphaFoldDB" id="A0A317JSU2"/>
<dbReference type="EMBL" id="QGSV01000438">
    <property type="protein sequence ID" value="PWU43448.1"/>
    <property type="molecule type" value="Genomic_DNA"/>
</dbReference>
<evidence type="ECO:0000256" key="1">
    <source>
        <dbReference type="SAM" id="Phobius"/>
    </source>
</evidence>
<comment type="caution">
    <text evidence="3">The sequence shown here is derived from an EMBL/GenBank/DDBJ whole genome shotgun (WGS) entry which is preliminary data.</text>
</comment>
<keyword evidence="1" id="KW-0472">Membrane</keyword>
<feature type="transmembrane region" description="Helical" evidence="1">
    <location>
        <begin position="115"/>
        <end position="135"/>
    </location>
</feature>
<name>A0A317JSU2_9ACTN</name>
<evidence type="ECO:0000313" key="4">
    <source>
        <dbReference type="Proteomes" id="UP000245683"/>
    </source>
</evidence>
<evidence type="ECO:0000313" key="3">
    <source>
        <dbReference type="EMBL" id="PWU43448.1"/>
    </source>
</evidence>
<dbReference type="Pfam" id="PF05729">
    <property type="entry name" value="NACHT"/>
    <property type="match status" value="1"/>
</dbReference>
<reference evidence="4" key="1">
    <citation type="submission" date="2018-05" db="EMBL/GenBank/DDBJ databases">
        <title>Micromonospora globispora sp. nov. and Micromonospora rugosa sp. nov., isolated from marine sediment.</title>
        <authorList>
            <person name="Carro L."/>
            <person name="Aysel V."/>
            <person name="Cetin D."/>
            <person name="Igual J.M."/>
            <person name="Klenk H.-P."/>
            <person name="Trujillo M.E."/>
            <person name="Sahin N."/>
        </authorList>
    </citation>
    <scope>NUCLEOTIDE SEQUENCE [LARGE SCALE GENOMIC DNA]</scope>
    <source>
        <strain evidence="4">S2904</strain>
    </source>
</reference>
<dbReference type="InterPro" id="IPR007111">
    <property type="entry name" value="NACHT_NTPase"/>
</dbReference>
<organism evidence="3 4">
    <name type="scientific">Micromonospora globispora</name>
    <dbReference type="NCBI Taxonomy" id="1450148"/>
    <lineage>
        <taxon>Bacteria</taxon>
        <taxon>Bacillati</taxon>
        <taxon>Actinomycetota</taxon>
        <taxon>Actinomycetes</taxon>
        <taxon>Micromonosporales</taxon>
        <taxon>Micromonosporaceae</taxon>
        <taxon>Micromonospora</taxon>
    </lineage>
</organism>
<dbReference type="InterPro" id="IPR027417">
    <property type="entry name" value="P-loop_NTPase"/>
</dbReference>
<proteinExistence type="predicted"/>
<dbReference type="SUPFAM" id="SSF52540">
    <property type="entry name" value="P-loop containing nucleoside triphosphate hydrolases"/>
    <property type="match status" value="1"/>
</dbReference>
<keyword evidence="1" id="KW-0812">Transmembrane</keyword>